<dbReference type="OrthoDB" id="3006100at2759"/>
<dbReference type="InterPro" id="IPR032675">
    <property type="entry name" value="LRR_dom_sf"/>
</dbReference>
<dbReference type="EMBL" id="JAACJM010000015">
    <property type="protein sequence ID" value="KAF5368498.1"/>
    <property type="molecule type" value="Genomic_DNA"/>
</dbReference>
<evidence type="ECO:0000313" key="1">
    <source>
        <dbReference type="EMBL" id="KAF5368498.1"/>
    </source>
</evidence>
<name>A0A8H5LT35_9AGAR</name>
<sequence length="474" mass="52911">MSVNITSLAPEILGEIFQHCSFYCSDAPIILAGVSQAFCRAAHGTPCAWRKLRLSLTSDERRLVRKAAFWFNRAGSCSLDLFVDITATEESQSSVSDKPIAELYPFLVAFLRHHRPRIQILNVRSDTELKAFHFIDAIYSSTELPSRPDLQLQSLRIRITSDIPVAPSTWSPVFESFSQLPGLQSLKLTNHVLPALNTPTIAHLRFLTISRPLRAHPLPVHKILRIIGSTPALERLEVDSRIMKQPLSELAQYTNIPLLKSLSLRTNNLSYMLNLIATPSLEKLYLDDLDGKRPTASQELSAALEELSDKVGFTGEPASGLSCLDTLEVEGVSFSAGSGDISMDQWELCIRRMSSLTRLMIRNFDEEELVNILTSTSGLDGALEPVCPRLSYLCLSGSKALIPLHKLNILRPYITVEWETIQERNHQPSSSVYVYGAGGFGFGSRFHFEQMATKVESRNRTVIPRMDPDSDGPW</sequence>
<organism evidence="1 2">
    <name type="scientific">Tetrapyrgos nigripes</name>
    <dbReference type="NCBI Taxonomy" id="182062"/>
    <lineage>
        <taxon>Eukaryota</taxon>
        <taxon>Fungi</taxon>
        <taxon>Dikarya</taxon>
        <taxon>Basidiomycota</taxon>
        <taxon>Agaricomycotina</taxon>
        <taxon>Agaricomycetes</taxon>
        <taxon>Agaricomycetidae</taxon>
        <taxon>Agaricales</taxon>
        <taxon>Marasmiineae</taxon>
        <taxon>Marasmiaceae</taxon>
        <taxon>Tetrapyrgos</taxon>
    </lineage>
</organism>
<keyword evidence="2" id="KW-1185">Reference proteome</keyword>
<gene>
    <name evidence="1" type="ORF">D9758_002143</name>
</gene>
<accession>A0A8H5LT35</accession>
<dbReference type="Proteomes" id="UP000559256">
    <property type="component" value="Unassembled WGS sequence"/>
</dbReference>
<proteinExistence type="predicted"/>
<protein>
    <recommendedName>
        <fullName evidence="3">F-box domain-containing protein</fullName>
    </recommendedName>
</protein>
<comment type="caution">
    <text evidence="1">The sequence shown here is derived from an EMBL/GenBank/DDBJ whole genome shotgun (WGS) entry which is preliminary data.</text>
</comment>
<evidence type="ECO:0008006" key="3">
    <source>
        <dbReference type="Google" id="ProtNLM"/>
    </source>
</evidence>
<reference evidence="1 2" key="1">
    <citation type="journal article" date="2020" name="ISME J.">
        <title>Uncovering the hidden diversity of litter-decomposition mechanisms in mushroom-forming fungi.</title>
        <authorList>
            <person name="Floudas D."/>
            <person name="Bentzer J."/>
            <person name="Ahren D."/>
            <person name="Johansson T."/>
            <person name="Persson P."/>
            <person name="Tunlid A."/>
        </authorList>
    </citation>
    <scope>NUCLEOTIDE SEQUENCE [LARGE SCALE GENOMIC DNA]</scope>
    <source>
        <strain evidence="1 2">CBS 291.85</strain>
    </source>
</reference>
<dbReference type="Gene3D" id="3.80.10.10">
    <property type="entry name" value="Ribonuclease Inhibitor"/>
    <property type="match status" value="1"/>
</dbReference>
<dbReference type="SUPFAM" id="SSF52047">
    <property type="entry name" value="RNI-like"/>
    <property type="match status" value="1"/>
</dbReference>
<evidence type="ECO:0000313" key="2">
    <source>
        <dbReference type="Proteomes" id="UP000559256"/>
    </source>
</evidence>
<dbReference type="AlphaFoldDB" id="A0A8H5LT35"/>